<proteinExistence type="predicted"/>
<dbReference type="Gene3D" id="3.40.525.10">
    <property type="entry name" value="CRAL-TRIO lipid binding domain"/>
    <property type="match status" value="1"/>
</dbReference>
<dbReference type="InterPro" id="IPR051064">
    <property type="entry name" value="SEC14/CRAL-TRIO_domain"/>
</dbReference>
<protein>
    <submittedName>
        <fullName evidence="3">CRAL/TRIO domain protein</fullName>
    </submittedName>
</protein>
<accession>A0A0B1TUC1</accession>
<feature type="domain" description="CRAL-TRIO" evidence="2">
    <location>
        <begin position="100"/>
        <end position="267"/>
    </location>
</feature>
<reference evidence="3 4" key="1">
    <citation type="submission" date="2014-03" db="EMBL/GenBank/DDBJ databases">
        <title>Draft genome of the hookworm Oesophagostomum dentatum.</title>
        <authorList>
            <person name="Mitreva M."/>
        </authorList>
    </citation>
    <scope>NUCLEOTIDE SEQUENCE [LARGE SCALE GENOMIC DNA]</scope>
    <source>
        <strain evidence="3 4">OD-Hann</strain>
    </source>
</reference>
<dbReference type="SUPFAM" id="SSF46938">
    <property type="entry name" value="CRAL/TRIO N-terminal domain"/>
    <property type="match status" value="1"/>
</dbReference>
<dbReference type="Proteomes" id="UP000053660">
    <property type="component" value="Unassembled WGS sequence"/>
</dbReference>
<keyword evidence="4" id="KW-1185">Reference proteome</keyword>
<dbReference type="PANTHER" id="PTHR23324">
    <property type="entry name" value="SEC14 RELATED PROTEIN"/>
    <property type="match status" value="1"/>
</dbReference>
<dbReference type="SUPFAM" id="SSF52087">
    <property type="entry name" value="CRAL/TRIO domain"/>
    <property type="match status" value="1"/>
</dbReference>
<name>A0A0B1TUC1_OESDE</name>
<dbReference type="Gene3D" id="2.60.120.680">
    <property type="entry name" value="GOLD domain"/>
    <property type="match status" value="1"/>
</dbReference>
<dbReference type="GO" id="GO:0005737">
    <property type="term" value="C:cytoplasm"/>
    <property type="evidence" value="ECO:0007669"/>
    <property type="project" value="TreeGrafter"/>
</dbReference>
<dbReference type="InterPro" id="IPR036273">
    <property type="entry name" value="CRAL/TRIO_N_dom_sf"/>
</dbReference>
<dbReference type="InterPro" id="IPR011074">
    <property type="entry name" value="CRAL/TRIO_N_dom"/>
</dbReference>
<feature type="region of interest" description="Disordered" evidence="1">
    <location>
        <begin position="449"/>
        <end position="473"/>
    </location>
</feature>
<dbReference type="InterPro" id="IPR001251">
    <property type="entry name" value="CRAL-TRIO_dom"/>
</dbReference>
<dbReference type="EMBL" id="KN549208">
    <property type="protein sequence ID" value="KHJ99711.1"/>
    <property type="molecule type" value="Genomic_DNA"/>
</dbReference>
<feature type="compositionally biased region" description="Polar residues" evidence="1">
    <location>
        <begin position="449"/>
        <end position="464"/>
    </location>
</feature>
<dbReference type="AlphaFoldDB" id="A0A0B1TUC1"/>
<dbReference type="Pfam" id="PF03765">
    <property type="entry name" value="CRAL_TRIO_N"/>
    <property type="match status" value="1"/>
</dbReference>
<dbReference type="CDD" id="cd00170">
    <property type="entry name" value="SEC14"/>
    <property type="match status" value="1"/>
</dbReference>
<gene>
    <name evidence="3" type="ORF">OESDEN_00318</name>
</gene>
<dbReference type="SMART" id="SM01100">
    <property type="entry name" value="CRAL_TRIO_N"/>
    <property type="match status" value="1"/>
</dbReference>
<dbReference type="OrthoDB" id="30289at2759"/>
<dbReference type="PANTHER" id="PTHR23324:SF66">
    <property type="entry name" value="PROTEIN REAL-TIME"/>
    <property type="match status" value="1"/>
</dbReference>
<dbReference type="PROSITE" id="PS50191">
    <property type="entry name" value="CRAL_TRIO"/>
    <property type="match status" value="1"/>
</dbReference>
<dbReference type="InterPro" id="IPR036598">
    <property type="entry name" value="GOLD_dom_sf"/>
</dbReference>
<dbReference type="PRINTS" id="PR00180">
    <property type="entry name" value="CRETINALDHBP"/>
</dbReference>
<evidence type="ECO:0000313" key="3">
    <source>
        <dbReference type="EMBL" id="KHJ99711.1"/>
    </source>
</evidence>
<sequence length="473" mass="53484">MSFVSRFWTLIQCISAESKLEAEYIRRFLGQLSPLEESRLCELKYGLQAHHKGKLPNDAHLLRFLRARDFDVGKAKDMVYNSIIWRKQHNVDRLLQDWSPPAVMTQFFPGCWHHCDKQGRPLYLLRLGNLDMKGLLRSCGLENIVKLTLSVCEEGLIKTAEATKQIGAPISTWCLLVDLEGLSMRHLWRPGVQSLLRIIEIVEAHYPETMGQVLIVRAPRVFPVLWTLISPFIDDNTRNKFMINGGELVKEEISKYIDEQYIPDFLGRFSWYPKFSSKGYDSENNLGGTCLPNCPAGGHIPKSSYRPVEGLPDDVLGSMYTTASVTRGYPIEAVVPVSSPGCVLTWDFDILKSECEFVVYHTSKILQETVTPHSPTMLNPVEMGSHFCSRSGTYILQWRIPEITGQHNSTFDFSIGAHKCKLMYYHELLDSADFRGSVASLESCRSSFSSIAPPSHPGTPSSLARNKLHLKPN</sequence>
<organism evidence="3 4">
    <name type="scientific">Oesophagostomum dentatum</name>
    <name type="common">Nodular worm</name>
    <dbReference type="NCBI Taxonomy" id="61180"/>
    <lineage>
        <taxon>Eukaryota</taxon>
        <taxon>Metazoa</taxon>
        <taxon>Ecdysozoa</taxon>
        <taxon>Nematoda</taxon>
        <taxon>Chromadorea</taxon>
        <taxon>Rhabditida</taxon>
        <taxon>Rhabditina</taxon>
        <taxon>Rhabditomorpha</taxon>
        <taxon>Strongyloidea</taxon>
        <taxon>Strongylidae</taxon>
        <taxon>Oesophagostomum</taxon>
    </lineage>
</organism>
<dbReference type="SMART" id="SM00516">
    <property type="entry name" value="SEC14"/>
    <property type="match status" value="1"/>
</dbReference>
<dbReference type="SUPFAM" id="SSF101576">
    <property type="entry name" value="Supernatant protein factor (SPF), C-terminal domain"/>
    <property type="match status" value="1"/>
</dbReference>
<evidence type="ECO:0000259" key="2">
    <source>
        <dbReference type="PROSITE" id="PS50191"/>
    </source>
</evidence>
<evidence type="ECO:0000256" key="1">
    <source>
        <dbReference type="SAM" id="MobiDB-lite"/>
    </source>
</evidence>
<dbReference type="InterPro" id="IPR036865">
    <property type="entry name" value="CRAL-TRIO_dom_sf"/>
</dbReference>
<dbReference type="Pfam" id="PF00650">
    <property type="entry name" value="CRAL_TRIO"/>
    <property type="match status" value="1"/>
</dbReference>
<evidence type="ECO:0000313" key="4">
    <source>
        <dbReference type="Proteomes" id="UP000053660"/>
    </source>
</evidence>